<evidence type="ECO:0000313" key="1">
    <source>
        <dbReference type="EMBL" id="KAJ7519189.1"/>
    </source>
</evidence>
<gene>
    <name evidence="1" type="ORF">O6H91_20G027200</name>
</gene>
<accession>A0ACC2AQF0</accession>
<dbReference type="Proteomes" id="UP001162992">
    <property type="component" value="Chromosome 20"/>
</dbReference>
<sequence length="359" mass="41363">MPYRSGLGRVAANATMTKALLPPAGSVNLMFDPHVFRGPTFHRNKKKPREVKMKRKAVQLSEKQVIVDGRKNMDVQTDEYLEELVEEALEYEIEEGDLFNFEEEVEPLLEVLVGRTLEQAWMEVMEEKQLAELHAHQDHFEKIRAAELVATQRMEFSERRKIEEKKRRVEQEKKRLEEERQLKEKIETQTCAREYLKKMVDSVHAYLQSAGYFYDPVEREVETMFLPFLEEKMLEELEKITCARSTLQCLVESVVVTREARASKSAAEILKKIIFQIETKSTELSVLGATSLMEDIVNIVDQSMIDTSLGANNVVQTLLDKIKNADTEVLIVFKDVMEESQLSENEGSGLIGDILRNMT</sequence>
<reference evidence="2" key="1">
    <citation type="journal article" date="2024" name="Proc. Natl. Acad. Sci. U.S.A.">
        <title>Extraordinary preservation of gene collinearity over three hundred million years revealed in homosporous lycophytes.</title>
        <authorList>
            <person name="Li C."/>
            <person name="Wickell D."/>
            <person name="Kuo L.Y."/>
            <person name="Chen X."/>
            <person name="Nie B."/>
            <person name="Liao X."/>
            <person name="Peng D."/>
            <person name="Ji J."/>
            <person name="Jenkins J."/>
            <person name="Williams M."/>
            <person name="Shu S."/>
            <person name="Plott C."/>
            <person name="Barry K."/>
            <person name="Rajasekar S."/>
            <person name="Grimwood J."/>
            <person name="Han X."/>
            <person name="Sun S."/>
            <person name="Hou Z."/>
            <person name="He W."/>
            <person name="Dai G."/>
            <person name="Sun C."/>
            <person name="Schmutz J."/>
            <person name="Leebens-Mack J.H."/>
            <person name="Li F.W."/>
            <person name="Wang L."/>
        </authorList>
    </citation>
    <scope>NUCLEOTIDE SEQUENCE [LARGE SCALE GENOMIC DNA]</scope>
    <source>
        <strain evidence="2">cv. PW_Plant_1</strain>
    </source>
</reference>
<comment type="caution">
    <text evidence="1">The sequence shown here is derived from an EMBL/GenBank/DDBJ whole genome shotgun (WGS) entry which is preliminary data.</text>
</comment>
<keyword evidence="2" id="KW-1185">Reference proteome</keyword>
<proteinExistence type="predicted"/>
<dbReference type="EMBL" id="CM055111">
    <property type="protein sequence ID" value="KAJ7519189.1"/>
    <property type="molecule type" value="Genomic_DNA"/>
</dbReference>
<name>A0ACC2AQF0_DIPCM</name>
<organism evidence="1 2">
    <name type="scientific">Diphasiastrum complanatum</name>
    <name type="common">Issler's clubmoss</name>
    <name type="synonym">Lycopodium complanatum</name>
    <dbReference type="NCBI Taxonomy" id="34168"/>
    <lineage>
        <taxon>Eukaryota</taxon>
        <taxon>Viridiplantae</taxon>
        <taxon>Streptophyta</taxon>
        <taxon>Embryophyta</taxon>
        <taxon>Tracheophyta</taxon>
        <taxon>Lycopodiopsida</taxon>
        <taxon>Lycopodiales</taxon>
        <taxon>Lycopodiaceae</taxon>
        <taxon>Lycopodioideae</taxon>
        <taxon>Diphasiastrum</taxon>
    </lineage>
</organism>
<evidence type="ECO:0000313" key="2">
    <source>
        <dbReference type="Proteomes" id="UP001162992"/>
    </source>
</evidence>
<protein>
    <submittedName>
        <fullName evidence="1">Uncharacterized protein</fullName>
    </submittedName>
</protein>